<sequence>MTSTESTPLLSNPSIPNPDPQLPYSVLPSSQDTLTNQLPSNRFVALANKLFRNKKRITILIAIWTGVFLGALDATIVATLMSAISSGFSASNQSSWLASAYLLAISITAPLYGKLSDLLGRRIASLTSITLFLIGTIGCGISRSINQLILSRFIAGCGGGGIMTTSSIIATDLFSLDQRALIQGLGNICYGLGASLGGPLGGWINDHYGWRFAFLTQVPILLIAWCLVSYFVDYRVATQVSNKADLLKRIDWLGSFTLMWTIVCLLLSLSFKNNLLCQWSDVRVFGTFVGFLLGLVAFIWIEARASEPILPLRLLKLRTPLCCLGLNFFSSIVFFAILYMFPLWFETVKLTTTTQAGLHLIPNSASLSIGSLLVGAGIRLTGKYKVITVISSVSLALGLLLLSTKLNTPIHEWADIILVGIGFSAISTAALVAIIASIPSKDMAVCTGLTYLFRYTGQVVGVAASAALLQSIVTGELERRIVGPGSAEIIRRIRHESSIVKNLPDGLYKTAAIASYKVALRDVFRFNLFLTLVVVALSFGVRDFPLVRP</sequence>
<dbReference type="EMBL" id="AVOT02006103">
    <property type="protein sequence ID" value="MBW0480770.1"/>
    <property type="molecule type" value="Genomic_DNA"/>
</dbReference>
<dbReference type="GO" id="GO:0012505">
    <property type="term" value="C:endomembrane system"/>
    <property type="evidence" value="ECO:0007669"/>
    <property type="project" value="UniProtKB-SubCell"/>
</dbReference>
<evidence type="ECO:0000256" key="1">
    <source>
        <dbReference type="ARBA" id="ARBA00004127"/>
    </source>
</evidence>
<dbReference type="PROSITE" id="PS50850">
    <property type="entry name" value="MFS"/>
    <property type="match status" value="1"/>
</dbReference>
<keyword evidence="3 7" id="KW-0812">Transmembrane</keyword>
<feature type="transmembrane region" description="Helical" evidence="7">
    <location>
        <begin position="283"/>
        <end position="301"/>
    </location>
</feature>
<evidence type="ECO:0000256" key="7">
    <source>
        <dbReference type="SAM" id="Phobius"/>
    </source>
</evidence>
<dbReference type="Gene3D" id="1.20.1720.10">
    <property type="entry name" value="Multidrug resistance protein D"/>
    <property type="match status" value="1"/>
</dbReference>
<feature type="transmembrane region" description="Helical" evidence="7">
    <location>
        <begin position="149"/>
        <end position="173"/>
    </location>
</feature>
<feature type="transmembrane region" description="Helical" evidence="7">
    <location>
        <begin position="124"/>
        <end position="143"/>
    </location>
</feature>
<dbReference type="GO" id="GO:0015174">
    <property type="term" value="F:basic amino acid transmembrane transporter activity"/>
    <property type="evidence" value="ECO:0007669"/>
    <property type="project" value="TreeGrafter"/>
</dbReference>
<feature type="compositionally biased region" description="Polar residues" evidence="6">
    <location>
        <begin position="1"/>
        <end position="14"/>
    </location>
</feature>
<keyword evidence="5 7" id="KW-0472">Membrane</keyword>
<feature type="transmembrane region" description="Helical" evidence="7">
    <location>
        <begin position="252"/>
        <end position="271"/>
    </location>
</feature>
<dbReference type="OrthoDB" id="3437016at2759"/>
<accession>A0A9Q3CCN6</accession>
<dbReference type="PANTHER" id="PTHR23501">
    <property type="entry name" value="MAJOR FACILITATOR SUPERFAMILY"/>
    <property type="match status" value="1"/>
</dbReference>
<keyword evidence="2" id="KW-0813">Transport</keyword>
<dbReference type="GO" id="GO:0005886">
    <property type="term" value="C:plasma membrane"/>
    <property type="evidence" value="ECO:0007669"/>
    <property type="project" value="TreeGrafter"/>
</dbReference>
<dbReference type="SUPFAM" id="SSF103473">
    <property type="entry name" value="MFS general substrate transporter"/>
    <property type="match status" value="1"/>
</dbReference>
<protein>
    <recommendedName>
        <fullName evidence="8">Major facilitator superfamily (MFS) profile domain-containing protein</fullName>
    </recommendedName>
</protein>
<feature type="transmembrane region" description="Helical" evidence="7">
    <location>
        <begin position="386"/>
        <end position="404"/>
    </location>
</feature>
<dbReference type="Proteomes" id="UP000765509">
    <property type="component" value="Unassembled WGS sequence"/>
</dbReference>
<feature type="transmembrane region" description="Helical" evidence="7">
    <location>
        <begin position="416"/>
        <end position="436"/>
    </location>
</feature>
<evidence type="ECO:0000256" key="6">
    <source>
        <dbReference type="SAM" id="MobiDB-lite"/>
    </source>
</evidence>
<evidence type="ECO:0000256" key="4">
    <source>
        <dbReference type="ARBA" id="ARBA00022989"/>
    </source>
</evidence>
<organism evidence="9 10">
    <name type="scientific">Austropuccinia psidii MF-1</name>
    <dbReference type="NCBI Taxonomy" id="1389203"/>
    <lineage>
        <taxon>Eukaryota</taxon>
        <taxon>Fungi</taxon>
        <taxon>Dikarya</taxon>
        <taxon>Basidiomycota</taxon>
        <taxon>Pucciniomycotina</taxon>
        <taxon>Pucciniomycetes</taxon>
        <taxon>Pucciniales</taxon>
        <taxon>Sphaerophragmiaceae</taxon>
        <taxon>Austropuccinia</taxon>
    </lineage>
</organism>
<keyword evidence="10" id="KW-1185">Reference proteome</keyword>
<gene>
    <name evidence="9" type="ORF">O181_020485</name>
</gene>
<feature type="transmembrane region" description="Helical" evidence="7">
    <location>
        <begin position="96"/>
        <end position="112"/>
    </location>
</feature>
<feature type="transmembrane region" description="Helical" evidence="7">
    <location>
        <begin position="321"/>
        <end position="344"/>
    </location>
</feature>
<evidence type="ECO:0000259" key="8">
    <source>
        <dbReference type="PROSITE" id="PS50850"/>
    </source>
</evidence>
<reference evidence="9" key="1">
    <citation type="submission" date="2021-03" db="EMBL/GenBank/DDBJ databases">
        <title>Draft genome sequence of rust myrtle Austropuccinia psidii MF-1, a brazilian biotype.</title>
        <authorList>
            <person name="Quecine M.C."/>
            <person name="Pachon D.M.R."/>
            <person name="Bonatelli M.L."/>
            <person name="Correr F.H."/>
            <person name="Franceschini L.M."/>
            <person name="Leite T.F."/>
            <person name="Margarido G.R.A."/>
            <person name="Almeida C.A."/>
            <person name="Ferrarezi J.A."/>
            <person name="Labate C.A."/>
        </authorList>
    </citation>
    <scope>NUCLEOTIDE SEQUENCE</scope>
    <source>
        <strain evidence="9">MF-1</strain>
    </source>
</reference>
<feature type="transmembrane region" description="Helical" evidence="7">
    <location>
        <begin position="185"/>
        <end position="204"/>
    </location>
</feature>
<feature type="transmembrane region" description="Helical" evidence="7">
    <location>
        <begin position="210"/>
        <end position="232"/>
    </location>
</feature>
<dbReference type="Pfam" id="PF07690">
    <property type="entry name" value="MFS_1"/>
    <property type="match status" value="1"/>
</dbReference>
<feature type="region of interest" description="Disordered" evidence="6">
    <location>
        <begin position="1"/>
        <end position="22"/>
    </location>
</feature>
<dbReference type="GO" id="GO:0000329">
    <property type="term" value="C:fungal-type vacuole membrane"/>
    <property type="evidence" value="ECO:0007669"/>
    <property type="project" value="TreeGrafter"/>
</dbReference>
<comment type="subcellular location">
    <subcellularLocation>
        <location evidence="1">Endomembrane system</location>
        <topology evidence="1">Multi-pass membrane protein</topology>
    </subcellularLocation>
</comment>
<dbReference type="Gene3D" id="1.20.1250.20">
    <property type="entry name" value="MFS general substrate transporter like domains"/>
    <property type="match status" value="1"/>
</dbReference>
<evidence type="ECO:0000313" key="10">
    <source>
        <dbReference type="Proteomes" id="UP000765509"/>
    </source>
</evidence>
<evidence type="ECO:0000256" key="3">
    <source>
        <dbReference type="ARBA" id="ARBA00022692"/>
    </source>
</evidence>
<dbReference type="InterPro" id="IPR020846">
    <property type="entry name" value="MFS_dom"/>
</dbReference>
<dbReference type="InterPro" id="IPR036259">
    <property type="entry name" value="MFS_trans_sf"/>
</dbReference>
<evidence type="ECO:0000313" key="9">
    <source>
        <dbReference type="EMBL" id="MBW0480770.1"/>
    </source>
</evidence>
<keyword evidence="4 7" id="KW-1133">Transmembrane helix</keyword>
<name>A0A9Q3CCN6_9BASI</name>
<evidence type="ECO:0000256" key="2">
    <source>
        <dbReference type="ARBA" id="ARBA00022448"/>
    </source>
</evidence>
<dbReference type="AlphaFoldDB" id="A0A9Q3CCN6"/>
<dbReference type="InterPro" id="IPR011701">
    <property type="entry name" value="MFS"/>
</dbReference>
<proteinExistence type="predicted"/>
<feature type="domain" description="Major facilitator superfamily (MFS) profile" evidence="8">
    <location>
        <begin position="59"/>
        <end position="548"/>
    </location>
</feature>
<feature type="transmembrane region" description="Helical" evidence="7">
    <location>
        <begin position="59"/>
        <end position="84"/>
    </location>
</feature>
<comment type="caution">
    <text evidence="9">The sequence shown here is derived from an EMBL/GenBank/DDBJ whole genome shotgun (WGS) entry which is preliminary data.</text>
</comment>
<evidence type="ECO:0000256" key="5">
    <source>
        <dbReference type="ARBA" id="ARBA00023136"/>
    </source>
</evidence>
<dbReference type="PANTHER" id="PTHR23501:SF191">
    <property type="entry name" value="VACUOLAR BASIC AMINO ACID TRANSPORTER 4"/>
    <property type="match status" value="1"/>
</dbReference>
<feature type="transmembrane region" description="Helical" evidence="7">
    <location>
        <begin position="523"/>
        <end position="541"/>
    </location>
</feature>
<feature type="transmembrane region" description="Helical" evidence="7">
    <location>
        <begin position="356"/>
        <end position="374"/>
    </location>
</feature>